<evidence type="ECO:0000256" key="1">
    <source>
        <dbReference type="SAM" id="Coils"/>
    </source>
</evidence>
<keyword evidence="1" id="KW-0175">Coiled coil</keyword>
<protein>
    <submittedName>
        <fullName evidence="2">Uncharacterized protein</fullName>
    </submittedName>
</protein>
<organism evidence="2">
    <name type="scientific">Siphoviridae sp. ct7dP4</name>
    <dbReference type="NCBI Taxonomy" id="2827787"/>
    <lineage>
        <taxon>Viruses</taxon>
        <taxon>Duplodnaviria</taxon>
        <taxon>Heunggongvirae</taxon>
        <taxon>Uroviricota</taxon>
        <taxon>Caudoviricetes</taxon>
    </lineage>
</organism>
<name>A0A8S5TNP3_9CAUD</name>
<evidence type="ECO:0000313" key="2">
    <source>
        <dbReference type="EMBL" id="DAF64744.1"/>
    </source>
</evidence>
<accession>A0A8S5TNP3</accession>
<reference evidence="2" key="1">
    <citation type="journal article" date="2021" name="Proc. Natl. Acad. Sci. U.S.A.">
        <title>A Catalog of Tens of Thousands of Viruses from Human Metagenomes Reveals Hidden Associations with Chronic Diseases.</title>
        <authorList>
            <person name="Tisza M.J."/>
            <person name="Buck C.B."/>
        </authorList>
    </citation>
    <scope>NUCLEOTIDE SEQUENCE</scope>
    <source>
        <strain evidence="2">Ct7dP4</strain>
    </source>
</reference>
<proteinExistence type="predicted"/>
<dbReference type="EMBL" id="BK032866">
    <property type="protein sequence ID" value="DAF64744.1"/>
    <property type="molecule type" value="Genomic_DNA"/>
</dbReference>
<feature type="coiled-coil region" evidence="1">
    <location>
        <begin position="8"/>
        <end position="48"/>
    </location>
</feature>
<sequence>MRKINITLEGQNELNEILNEVAKKAKELQEAFARLEQFEIKISVSQQQVE</sequence>